<dbReference type="GO" id="GO:0005737">
    <property type="term" value="C:cytoplasm"/>
    <property type="evidence" value="ECO:0007669"/>
    <property type="project" value="UniProtKB-SubCell"/>
</dbReference>
<sequence length="394" mass="42533">MSSTNPFGLLGDDDSEDPTQLLASKHLNAPAQVPVQAKKAPAQAPTAQAKPAAKLPSKPLPPSQAVRESKNEDQRGGGRGAARGGGRGRGGRGFNRDAAENENAFGNTNGFSRGYKLSEDGDAGKDSSERRPYGAPRGGGGFRGGRRGGSNGETTEGERPRRVFDRHSGTGRGSGFKREGAGRGNWGTPADEISTETEEPVAEGEKIVDVEKPSEQEEGDANKEIPANEPEEKEPEEKEMTLEEYEKVLEEKRKPLVALRSEERKVNMDKEFESMQILSNKKNDDEFFVKLGSDKDKRKEAAEKAKKSVSINEFLKPAKGEYPRSGGRGQGRGRGRAGSGAGINNYNVQAPAIEDVGEFPSLAAFTFKCPLETVKSSRRVGIETLKVFSQLDLQ</sequence>
<keyword evidence="2" id="KW-0963">Cytoplasm</keyword>
<protein>
    <submittedName>
        <fullName evidence="5">Plasminogen activator inhibitor 1 RNA-binding protein-like</fullName>
    </submittedName>
</protein>
<reference evidence="5 6" key="1">
    <citation type="journal article" date="2015" name="Proc. Natl. Acad. Sci. U.S.A.">
        <title>The resurrection genome of Boea hygrometrica: A blueprint for survival of dehydration.</title>
        <authorList>
            <person name="Xiao L."/>
            <person name="Yang G."/>
            <person name="Zhang L."/>
            <person name="Yang X."/>
            <person name="Zhao S."/>
            <person name="Ji Z."/>
            <person name="Zhou Q."/>
            <person name="Hu M."/>
            <person name="Wang Y."/>
            <person name="Chen M."/>
            <person name="Xu Y."/>
            <person name="Jin H."/>
            <person name="Xiao X."/>
            <person name="Hu G."/>
            <person name="Bao F."/>
            <person name="Hu Y."/>
            <person name="Wan P."/>
            <person name="Li L."/>
            <person name="Deng X."/>
            <person name="Kuang T."/>
            <person name="Xiang C."/>
            <person name="Zhu J.K."/>
            <person name="Oliver M.J."/>
            <person name="He Y."/>
        </authorList>
    </citation>
    <scope>NUCLEOTIDE SEQUENCE [LARGE SCALE GENOMIC DNA]</scope>
    <source>
        <strain evidence="6">cv. XS01</strain>
    </source>
</reference>
<evidence type="ECO:0000256" key="2">
    <source>
        <dbReference type="ARBA" id="ARBA00022490"/>
    </source>
</evidence>
<keyword evidence="6" id="KW-1185">Reference proteome</keyword>
<feature type="compositionally biased region" description="Basic and acidic residues" evidence="3">
    <location>
        <begin position="67"/>
        <end position="76"/>
    </location>
</feature>
<name>A0A2Z7BS24_9LAMI</name>
<feature type="compositionally biased region" description="Basic and acidic residues" evidence="3">
    <location>
        <begin position="203"/>
        <end position="223"/>
    </location>
</feature>
<gene>
    <name evidence="5" type="ORF">F511_22942</name>
</gene>
<feature type="domain" description="Hyaluronan/mRNA-binding protein" evidence="4">
    <location>
        <begin position="160"/>
        <end position="267"/>
    </location>
</feature>
<feature type="compositionally biased region" description="Acidic residues" evidence="3">
    <location>
        <begin position="193"/>
        <end position="202"/>
    </location>
</feature>
<feature type="compositionally biased region" description="Gly residues" evidence="3">
    <location>
        <begin position="77"/>
        <end position="93"/>
    </location>
</feature>
<dbReference type="GO" id="GO:0005634">
    <property type="term" value="C:nucleus"/>
    <property type="evidence" value="ECO:0007669"/>
    <property type="project" value="TreeGrafter"/>
</dbReference>
<dbReference type="GO" id="GO:0003723">
    <property type="term" value="F:RNA binding"/>
    <property type="evidence" value="ECO:0007669"/>
    <property type="project" value="InterPro"/>
</dbReference>
<feature type="compositionally biased region" description="Basic and acidic residues" evidence="3">
    <location>
        <begin position="156"/>
        <end position="168"/>
    </location>
</feature>
<dbReference type="PANTHER" id="PTHR12299">
    <property type="entry name" value="HYALURONIC ACID-BINDING PROTEIN 4"/>
    <property type="match status" value="1"/>
</dbReference>
<proteinExistence type="predicted"/>
<evidence type="ECO:0000259" key="4">
    <source>
        <dbReference type="SMART" id="SM01233"/>
    </source>
</evidence>
<dbReference type="SMART" id="SM01233">
    <property type="entry name" value="HABP4_PAI-RBP1"/>
    <property type="match status" value="1"/>
</dbReference>
<dbReference type="OrthoDB" id="784393at2759"/>
<evidence type="ECO:0000256" key="1">
    <source>
        <dbReference type="ARBA" id="ARBA00004496"/>
    </source>
</evidence>
<dbReference type="InterPro" id="IPR039764">
    <property type="entry name" value="HABP4/SERBP1-like"/>
</dbReference>
<accession>A0A2Z7BS24</accession>
<dbReference type="Pfam" id="PF04774">
    <property type="entry name" value="HABP4_PAI-RBP1"/>
    <property type="match status" value="1"/>
</dbReference>
<dbReference type="Gene3D" id="6.10.140.1040">
    <property type="match status" value="1"/>
</dbReference>
<dbReference type="Pfam" id="PF09598">
    <property type="entry name" value="Stm1_N"/>
    <property type="match status" value="1"/>
</dbReference>
<organism evidence="5 6">
    <name type="scientific">Dorcoceras hygrometricum</name>
    <dbReference type="NCBI Taxonomy" id="472368"/>
    <lineage>
        <taxon>Eukaryota</taxon>
        <taxon>Viridiplantae</taxon>
        <taxon>Streptophyta</taxon>
        <taxon>Embryophyta</taxon>
        <taxon>Tracheophyta</taxon>
        <taxon>Spermatophyta</taxon>
        <taxon>Magnoliopsida</taxon>
        <taxon>eudicotyledons</taxon>
        <taxon>Gunneridae</taxon>
        <taxon>Pentapetalae</taxon>
        <taxon>asterids</taxon>
        <taxon>lamiids</taxon>
        <taxon>Lamiales</taxon>
        <taxon>Gesneriaceae</taxon>
        <taxon>Didymocarpoideae</taxon>
        <taxon>Trichosporeae</taxon>
        <taxon>Loxocarpinae</taxon>
        <taxon>Dorcoceras</taxon>
    </lineage>
</organism>
<comment type="subcellular location">
    <subcellularLocation>
        <location evidence="1">Cytoplasm</location>
    </subcellularLocation>
</comment>
<feature type="region of interest" description="Disordered" evidence="3">
    <location>
        <begin position="1"/>
        <end position="241"/>
    </location>
</feature>
<dbReference type="InterPro" id="IPR006861">
    <property type="entry name" value="HABP4_PAIRBP1-bd"/>
</dbReference>
<evidence type="ECO:0000313" key="6">
    <source>
        <dbReference type="Proteomes" id="UP000250235"/>
    </source>
</evidence>
<feature type="compositionally biased region" description="Gly residues" evidence="3">
    <location>
        <begin position="326"/>
        <end position="340"/>
    </location>
</feature>
<evidence type="ECO:0000256" key="3">
    <source>
        <dbReference type="SAM" id="MobiDB-lite"/>
    </source>
</evidence>
<dbReference type="AlphaFoldDB" id="A0A2Z7BS24"/>
<feature type="compositionally biased region" description="Gly residues" evidence="3">
    <location>
        <begin position="136"/>
        <end position="151"/>
    </location>
</feature>
<dbReference type="InterPro" id="IPR019084">
    <property type="entry name" value="STM1-like_N"/>
</dbReference>
<dbReference type="Proteomes" id="UP000250235">
    <property type="component" value="Unassembled WGS sequence"/>
</dbReference>
<evidence type="ECO:0000313" key="5">
    <source>
        <dbReference type="EMBL" id="KZV35000.1"/>
    </source>
</evidence>
<feature type="region of interest" description="Disordered" evidence="3">
    <location>
        <begin position="316"/>
        <end position="340"/>
    </location>
</feature>
<feature type="compositionally biased region" description="Low complexity" evidence="3">
    <location>
        <begin position="29"/>
        <end position="57"/>
    </location>
</feature>
<dbReference type="EMBL" id="KV005014">
    <property type="protein sequence ID" value="KZV35000.1"/>
    <property type="molecule type" value="Genomic_DNA"/>
</dbReference>
<dbReference type="PANTHER" id="PTHR12299:SF17">
    <property type="entry name" value="AT19571P-RELATED"/>
    <property type="match status" value="1"/>
</dbReference>
<feature type="compositionally biased region" description="Basic and acidic residues" evidence="3">
    <location>
        <begin position="116"/>
        <end position="132"/>
    </location>
</feature>